<dbReference type="CDD" id="cd06261">
    <property type="entry name" value="TM_PBP2"/>
    <property type="match status" value="1"/>
</dbReference>
<gene>
    <name evidence="9" type="ORF">NIIDNTM18_44730</name>
</gene>
<comment type="similarity">
    <text evidence="7">Belongs to the binding-protein-dependent transport system permease family.</text>
</comment>
<feature type="transmembrane region" description="Helical" evidence="7">
    <location>
        <begin position="214"/>
        <end position="240"/>
    </location>
</feature>
<dbReference type="InterPro" id="IPR050366">
    <property type="entry name" value="BP-dependent_transpt_permease"/>
</dbReference>
<dbReference type="Proteomes" id="UP000515734">
    <property type="component" value="Chromosome"/>
</dbReference>
<evidence type="ECO:0000256" key="7">
    <source>
        <dbReference type="RuleBase" id="RU363032"/>
    </source>
</evidence>
<proteinExistence type="inferred from homology"/>
<dbReference type="GO" id="GO:0005886">
    <property type="term" value="C:plasma membrane"/>
    <property type="evidence" value="ECO:0007669"/>
    <property type="project" value="UniProtKB-SubCell"/>
</dbReference>
<keyword evidence="3" id="KW-1003">Cell membrane</keyword>
<evidence type="ECO:0000259" key="8">
    <source>
        <dbReference type="PROSITE" id="PS50928"/>
    </source>
</evidence>
<dbReference type="RefSeq" id="WP_185292926.1">
    <property type="nucleotide sequence ID" value="NZ_AP023287.1"/>
</dbReference>
<evidence type="ECO:0000313" key="10">
    <source>
        <dbReference type="Proteomes" id="UP000515734"/>
    </source>
</evidence>
<protein>
    <recommendedName>
        <fullName evidence="8">ABC transmembrane type-1 domain-containing protein</fullName>
    </recommendedName>
</protein>
<dbReference type="GO" id="GO:0055085">
    <property type="term" value="P:transmembrane transport"/>
    <property type="evidence" value="ECO:0007669"/>
    <property type="project" value="InterPro"/>
</dbReference>
<evidence type="ECO:0000256" key="2">
    <source>
        <dbReference type="ARBA" id="ARBA00022448"/>
    </source>
</evidence>
<keyword evidence="2 7" id="KW-0813">Transport</keyword>
<feature type="transmembrane region" description="Helical" evidence="7">
    <location>
        <begin position="98"/>
        <end position="122"/>
    </location>
</feature>
<keyword evidence="6 7" id="KW-0472">Membrane</keyword>
<evidence type="ECO:0000313" key="9">
    <source>
        <dbReference type="EMBL" id="BCI55195.1"/>
    </source>
</evidence>
<evidence type="ECO:0000256" key="3">
    <source>
        <dbReference type="ARBA" id="ARBA00022475"/>
    </source>
</evidence>
<dbReference type="EMBL" id="AP023287">
    <property type="protein sequence ID" value="BCI55195.1"/>
    <property type="molecule type" value="Genomic_DNA"/>
</dbReference>
<evidence type="ECO:0000256" key="1">
    <source>
        <dbReference type="ARBA" id="ARBA00004651"/>
    </source>
</evidence>
<evidence type="ECO:0000256" key="6">
    <source>
        <dbReference type="ARBA" id="ARBA00023136"/>
    </source>
</evidence>
<dbReference type="PANTHER" id="PTHR43386:SF1">
    <property type="entry name" value="D,D-DIPEPTIDE TRANSPORT SYSTEM PERMEASE PROTEIN DDPC-RELATED"/>
    <property type="match status" value="1"/>
</dbReference>
<dbReference type="SUPFAM" id="SSF161098">
    <property type="entry name" value="MetI-like"/>
    <property type="match status" value="1"/>
</dbReference>
<dbReference type="Gene3D" id="1.10.3720.10">
    <property type="entry name" value="MetI-like"/>
    <property type="match status" value="1"/>
</dbReference>
<evidence type="ECO:0000256" key="5">
    <source>
        <dbReference type="ARBA" id="ARBA00022989"/>
    </source>
</evidence>
<comment type="subcellular location">
    <subcellularLocation>
        <location evidence="1 7">Cell membrane</location>
        <topology evidence="1 7">Multi-pass membrane protein</topology>
    </subcellularLocation>
</comment>
<dbReference type="PROSITE" id="PS50928">
    <property type="entry name" value="ABC_TM1"/>
    <property type="match status" value="1"/>
</dbReference>
<feature type="transmembrane region" description="Helical" evidence="7">
    <location>
        <begin position="260"/>
        <end position="286"/>
    </location>
</feature>
<dbReference type="PANTHER" id="PTHR43386">
    <property type="entry name" value="OLIGOPEPTIDE TRANSPORT SYSTEM PERMEASE PROTEIN APPC"/>
    <property type="match status" value="1"/>
</dbReference>
<keyword evidence="5 7" id="KW-1133">Transmembrane helix</keyword>
<dbReference type="InterPro" id="IPR035906">
    <property type="entry name" value="MetI-like_sf"/>
</dbReference>
<dbReference type="InterPro" id="IPR000515">
    <property type="entry name" value="MetI-like"/>
</dbReference>
<reference evidence="9 10" key="1">
    <citation type="submission" date="2020-07" db="EMBL/GenBank/DDBJ databases">
        <title>Complete genome sequence of Mycolicibacterium litorale like strain isolated from cardiac implantable electronic device infection.</title>
        <authorList>
            <person name="Fukano H."/>
            <person name="Miyama H."/>
            <person name="Hoshino Y."/>
        </authorList>
    </citation>
    <scope>NUCLEOTIDE SEQUENCE [LARGE SCALE GENOMIC DNA]</scope>
    <source>
        <strain evidence="9 10">NIIDNTM18</strain>
    </source>
</reference>
<evidence type="ECO:0000256" key="4">
    <source>
        <dbReference type="ARBA" id="ARBA00022692"/>
    </source>
</evidence>
<sequence length="296" mass="31407">MTTVPSAHDVDDVAVPAAPDTQRFAWFPRTTTMYAGLAIVAVATLTAILLPLLAPASATVVDPKRAYLPPFSPGHLLGTDQVGRDMAVRIALGLRTSFTIAITVIAIAIVVGFLVGLLSGYFGGFLDTVLMRLTDVQMALPFIVLAVAVLSVSEPSFWSLTAVLTLAMWPTYARVVRSATQLEKSADYVRASVAMGARPGRIIRRYLLRSNISAVLVLAVLDVAAVIVYESTLGFLGIGAPPDMPSLGSIMADGKQYILVYWWITVVPGIALIVTTVGLNLVGIALRSRAKSRGVA</sequence>
<accession>A0A6S6P9M5</accession>
<organism evidence="9 10">
    <name type="scientific">Mycolicibacterium litorale</name>
    <dbReference type="NCBI Taxonomy" id="758802"/>
    <lineage>
        <taxon>Bacteria</taxon>
        <taxon>Bacillati</taxon>
        <taxon>Actinomycetota</taxon>
        <taxon>Actinomycetes</taxon>
        <taxon>Mycobacteriales</taxon>
        <taxon>Mycobacteriaceae</taxon>
        <taxon>Mycolicibacterium</taxon>
    </lineage>
</organism>
<keyword evidence="4 7" id="KW-0812">Transmembrane</keyword>
<dbReference type="AlphaFoldDB" id="A0A6S6P9M5"/>
<feature type="transmembrane region" description="Helical" evidence="7">
    <location>
        <begin position="142"/>
        <end position="169"/>
    </location>
</feature>
<feature type="domain" description="ABC transmembrane type-1" evidence="8">
    <location>
        <begin position="94"/>
        <end position="283"/>
    </location>
</feature>
<feature type="transmembrane region" description="Helical" evidence="7">
    <location>
        <begin position="33"/>
        <end position="54"/>
    </location>
</feature>
<name>A0A6S6P9M5_9MYCO</name>
<dbReference type="Pfam" id="PF00528">
    <property type="entry name" value="BPD_transp_1"/>
    <property type="match status" value="1"/>
</dbReference>